<dbReference type="Pfam" id="PF12937">
    <property type="entry name" value="F-box-like"/>
    <property type="match status" value="1"/>
</dbReference>
<evidence type="ECO:0008006" key="6">
    <source>
        <dbReference type="Google" id="ProtNLM"/>
    </source>
</evidence>
<sequence>MSVNFDEAGPSRSKRKSSDPDAGNEDCKFKAENLSCIDDVTDESSDDDKAAQLGEYLSAQYEVLLRVLSNLSAFDLRRAALVSKAWQSAARVVRDSRQQLHWLFWNAKPGMNIDPPLVLQSSIREMYSQPTLCVAFFTKNARKSFECSTPKIICPASKDQNCCGKLHPMESFMATTLGPKCDILSLTVSGTVGTSDDLKFTHEVEFISKSKVQSMSAALFPNFPGVKIERFKLTKQELLKGVREHISCELDMASRLGLPGNMLIQAVVIFTGSRIRGDEVSMLVACLQSRQDHRIPVAGGIDEKPDNVEGLVFLGDNVCAASLVIPETVTERDTAVQYISRLKSCNLPSERALCFMFTCLGRGTIWYEGRENVESEIINEVFPRSPVIGFFGQGEIGINVLPGFEAGNASTFWANFKALCNEGKTALQAPPKVVKRGELSIDHSYSTCLLYLSFNTAKSSLPI</sequence>
<feature type="region of interest" description="Disordered" evidence="1">
    <location>
        <begin position="1"/>
        <end position="26"/>
    </location>
</feature>
<organism evidence="4 5">
    <name type="scientific">Megalurothrips usitatus</name>
    <name type="common">bean blossom thrips</name>
    <dbReference type="NCBI Taxonomy" id="439358"/>
    <lineage>
        <taxon>Eukaryota</taxon>
        <taxon>Metazoa</taxon>
        <taxon>Ecdysozoa</taxon>
        <taxon>Arthropoda</taxon>
        <taxon>Hexapoda</taxon>
        <taxon>Insecta</taxon>
        <taxon>Pterygota</taxon>
        <taxon>Neoptera</taxon>
        <taxon>Paraneoptera</taxon>
        <taxon>Thysanoptera</taxon>
        <taxon>Terebrantia</taxon>
        <taxon>Thripoidea</taxon>
        <taxon>Thripidae</taxon>
        <taxon>Megalurothrips</taxon>
    </lineage>
</organism>
<dbReference type="GO" id="GO:0032436">
    <property type="term" value="P:positive regulation of proteasomal ubiquitin-dependent protein catabolic process"/>
    <property type="evidence" value="ECO:0007669"/>
    <property type="project" value="TreeGrafter"/>
</dbReference>
<dbReference type="InterPro" id="IPR036047">
    <property type="entry name" value="F-box-like_dom_sf"/>
</dbReference>
<dbReference type="GO" id="GO:0000209">
    <property type="term" value="P:protein polyubiquitination"/>
    <property type="evidence" value="ECO:0007669"/>
    <property type="project" value="TreeGrafter"/>
</dbReference>
<accession>A0AAV7XQM9</accession>
<keyword evidence="5" id="KW-1185">Reference proteome</keyword>
<feature type="domain" description="F-box" evidence="3">
    <location>
        <begin position="62"/>
        <end position="90"/>
    </location>
</feature>
<dbReference type="Pfam" id="PF10442">
    <property type="entry name" value="FIST_C"/>
    <property type="match status" value="1"/>
</dbReference>
<protein>
    <recommendedName>
        <fullName evidence="6">F-box only protein 22-like</fullName>
    </recommendedName>
</protein>
<dbReference type="SUPFAM" id="SSF81383">
    <property type="entry name" value="F-box domain"/>
    <property type="match status" value="1"/>
</dbReference>
<evidence type="ECO:0000313" key="4">
    <source>
        <dbReference type="EMBL" id="KAJ1527004.1"/>
    </source>
</evidence>
<dbReference type="PANTHER" id="PTHR14939">
    <property type="entry name" value="F-BOX ONLY PROTEIN 22"/>
    <property type="match status" value="1"/>
</dbReference>
<reference evidence="4" key="1">
    <citation type="submission" date="2022-12" db="EMBL/GenBank/DDBJ databases">
        <title>Chromosome-level genome assembly of the bean flower thrips Megalurothrips usitatus.</title>
        <authorList>
            <person name="Ma L."/>
            <person name="Liu Q."/>
            <person name="Li H."/>
            <person name="Cai W."/>
        </authorList>
    </citation>
    <scope>NUCLEOTIDE SEQUENCE</scope>
    <source>
        <strain evidence="4">Cailab_2022a</strain>
    </source>
</reference>
<evidence type="ECO:0000259" key="2">
    <source>
        <dbReference type="Pfam" id="PF10442"/>
    </source>
</evidence>
<comment type="caution">
    <text evidence="4">The sequence shown here is derived from an EMBL/GenBank/DDBJ whole genome shotgun (WGS) entry which is preliminary data.</text>
</comment>
<evidence type="ECO:0000313" key="5">
    <source>
        <dbReference type="Proteomes" id="UP001075354"/>
    </source>
</evidence>
<dbReference type="PANTHER" id="PTHR14939:SF5">
    <property type="entry name" value="F-BOX ONLY PROTEIN 22"/>
    <property type="match status" value="1"/>
</dbReference>
<evidence type="ECO:0000259" key="3">
    <source>
        <dbReference type="Pfam" id="PF12937"/>
    </source>
</evidence>
<feature type="domain" description="FIST C-domain" evidence="2">
    <location>
        <begin position="329"/>
        <end position="397"/>
    </location>
</feature>
<dbReference type="Proteomes" id="UP001075354">
    <property type="component" value="Chromosome 6"/>
</dbReference>
<dbReference type="InterPro" id="IPR019494">
    <property type="entry name" value="FIST_C"/>
</dbReference>
<dbReference type="EMBL" id="JAPTSV010000006">
    <property type="protein sequence ID" value="KAJ1527004.1"/>
    <property type="molecule type" value="Genomic_DNA"/>
</dbReference>
<dbReference type="InterPro" id="IPR001810">
    <property type="entry name" value="F-box_dom"/>
</dbReference>
<proteinExistence type="predicted"/>
<evidence type="ECO:0000256" key="1">
    <source>
        <dbReference type="SAM" id="MobiDB-lite"/>
    </source>
</evidence>
<dbReference type="AlphaFoldDB" id="A0AAV7XQM9"/>
<dbReference type="CDD" id="cd09917">
    <property type="entry name" value="F-box_SF"/>
    <property type="match status" value="1"/>
</dbReference>
<name>A0AAV7XQM9_9NEOP</name>
<gene>
    <name evidence="4" type="ORF">ONE63_008548</name>
</gene>